<evidence type="ECO:0000313" key="3">
    <source>
        <dbReference type="Proteomes" id="UP000277766"/>
    </source>
</evidence>
<dbReference type="OrthoDB" id="677174at2"/>
<reference evidence="2 3" key="1">
    <citation type="submission" date="2018-12" db="EMBL/GenBank/DDBJ databases">
        <title>Deinococcus radiophilus ATCC 27603 genome sequencing and assembly.</title>
        <authorList>
            <person name="Maclea K.S."/>
            <person name="Maynard C.R."/>
        </authorList>
    </citation>
    <scope>NUCLEOTIDE SEQUENCE [LARGE SCALE GENOMIC DNA]</scope>
    <source>
        <strain evidence="2 3">ATCC 27603</strain>
    </source>
</reference>
<feature type="transmembrane region" description="Helical" evidence="1">
    <location>
        <begin position="6"/>
        <end position="25"/>
    </location>
</feature>
<dbReference type="AlphaFoldDB" id="A0A3S0KH43"/>
<comment type="caution">
    <text evidence="2">The sequence shown here is derived from an EMBL/GenBank/DDBJ whole genome shotgun (WGS) entry which is preliminary data.</text>
</comment>
<feature type="transmembrane region" description="Helical" evidence="1">
    <location>
        <begin position="32"/>
        <end position="48"/>
    </location>
</feature>
<evidence type="ECO:0000313" key="2">
    <source>
        <dbReference type="EMBL" id="RTR26663.1"/>
    </source>
</evidence>
<keyword evidence="1" id="KW-0472">Membrane</keyword>
<name>A0A3S0KH43_9DEIO</name>
<accession>A0A3S0KH43</accession>
<keyword evidence="3" id="KW-1185">Reference proteome</keyword>
<sequence length="82" mass="9100">MFGIPASEWVGYAASVFVGTSLLMSDMSRLRIINLIGCILFAIYGLWIGAYPVAIMNIFGAGVNVWHLLRLARERRVNAQAR</sequence>
<proteinExistence type="predicted"/>
<keyword evidence="1" id="KW-0812">Transmembrane</keyword>
<gene>
    <name evidence="2" type="ORF">EJ104_07785</name>
</gene>
<dbReference type="EMBL" id="RXPE01000014">
    <property type="protein sequence ID" value="RTR26663.1"/>
    <property type="molecule type" value="Genomic_DNA"/>
</dbReference>
<keyword evidence="1" id="KW-1133">Transmembrane helix</keyword>
<dbReference type="Pfam" id="PF10688">
    <property type="entry name" value="Imp-YgjV"/>
    <property type="match status" value="1"/>
</dbReference>
<evidence type="ECO:0000256" key="1">
    <source>
        <dbReference type="SAM" id="Phobius"/>
    </source>
</evidence>
<feature type="transmembrane region" description="Helical" evidence="1">
    <location>
        <begin position="54"/>
        <end position="72"/>
    </location>
</feature>
<dbReference type="InterPro" id="IPR019629">
    <property type="entry name" value="Uncharacterised_HI1736/YgjV"/>
</dbReference>
<organism evidence="2 3">
    <name type="scientific">Deinococcus radiophilus</name>
    <dbReference type="NCBI Taxonomy" id="32062"/>
    <lineage>
        <taxon>Bacteria</taxon>
        <taxon>Thermotogati</taxon>
        <taxon>Deinococcota</taxon>
        <taxon>Deinococci</taxon>
        <taxon>Deinococcales</taxon>
        <taxon>Deinococcaceae</taxon>
        <taxon>Deinococcus</taxon>
    </lineage>
</organism>
<protein>
    <submittedName>
        <fullName evidence="2">Uroporphyrinogen decarboxylase</fullName>
    </submittedName>
</protein>
<dbReference type="RefSeq" id="WP_126352192.1">
    <property type="nucleotide sequence ID" value="NZ_CP086380.1"/>
</dbReference>
<dbReference type="Proteomes" id="UP000277766">
    <property type="component" value="Unassembled WGS sequence"/>
</dbReference>